<dbReference type="Pfam" id="PF07695">
    <property type="entry name" value="7TMR-DISM_7TM"/>
    <property type="match status" value="1"/>
</dbReference>
<dbReference type="PROSITE" id="PS50887">
    <property type="entry name" value="GGDEF"/>
    <property type="match status" value="1"/>
</dbReference>
<comment type="caution">
    <text evidence="5">The sequence shown here is derived from an EMBL/GenBank/DDBJ whole genome shotgun (WGS) entry which is preliminary data.</text>
</comment>
<keyword evidence="6" id="KW-1185">Reference proteome</keyword>
<dbReference type="CDD" id="cd01949">
    <property type="entry name" value="GGDEF"/>
    <property type="match status" value="1"/>
</dbReference>
<dbReference type="GO" id="GO:1902201">
    <property type="term" value="P:negative regulation of bacterial-type flagellum-dependent cell motility"/>
    <property type="evidence" value="ECO:0007669"/>
    <property type="project" value="TreeGrafter"/>
</dbReference>
<keyword evidence="3" id="KW-1133">Transmembrane helix</keyword>
<dbReference type="EMBL" id="BBJS01000003">
    <property type="protein sequence ID" value="GAN12069.1"/>
    <property type="molecule type" value="Genomic_DNA"/>
</dbReference>
<feature type="transmembrane region" description="Helical" evidence="3">
    <location>
        <begin position="247"/>
        <end position="267"/>
    </location>
</feature>
<dbReference type="Proteomes" id="UP000032025">
    <property type="component" value="Unassembled WGS sequence"/>
</dbReference>
<feature type="transmembrane region" description="Helical" evidence="3">
    <location>
        <begin position="334"/>
        <end position="351"/>
    </location>
</feature>
<feature type="transmembrane region" description="Helical" evidence="3">
    <location>
        <begin position="371"/>
        <end position="390"/>
    </location>
</feature>
<gene>
    <name evidence="5" type="ORF">SP6_03_00050</name>
</gene>
<dbReference type="GO" id="GO:0052621">
    <property type="term" value="F:diguanylate cyclase activity"/>
    <property type="evidence" value="ECO:0007669"/>
    <property type="project" value="UniProtKB-EC"/>
</dbReference>
<dbReference type="Pfam" id="PF00990">
    <property type="entry name" value="GGDEF"/>
    <property type="match status" value="1"/>
</dbReference>
<sequence>MGVVMGAMRNGIGTLILAIIIALLSFVPAQAQTRQTLHSCIRPIQPGDTPQALFAAPQDFDCTRDQADYGAGDFWVLSDPLPVIPGDPRERLSVTFASAWQDATTLHILYADGRIRHVSFTSATTSPYLLLGAMIAVPLPREATRPVRILWEAHGAANMRGVVRGAHLGRHADALAVESSLGLVYGIIMGLVIGLAVYNLALWPALRQPLQPVYCLLLFFITGYALCSSGLIGQWLPWLDNNERHRWNAIMLGGVALTLVIFARHFFERKVFEGWLDRWAIVTFVLIAIPNAAFALLAPRWIRPLDTAVVVGFLVLLVFLIAVLVSAWRRRSNFLWAFAVAWGTPIILAMFRVLHALHLIEWRPWIDQSTLLSMGAEALIASLGVAYRIYLLSRERDQARAHERAARRLADTDPLTGLFNRRALLDQAIGRSGPQTLILADIDHFKRINDTLGHDEGDEVLRGFALALIDTLPPGTLAARIGGEEFALLADVDHAPEPEVLLQRLRAAAYPAGLKVTASLGLCTGMLHDEEDWRKLYREADQALFAAKNAGRDRACWAPELHGPVPSQPVVTPLSAPLLSAVTSRRTMNGREQGIGQTADHDRGDFAGVRRAGAASSHR</sequence>
<protein>
    <recommendedName>
        <fullName evidence="1">diguanylate cyclase</fullName>
        <ecNumber evidence="1">2.7.7.65</ecNumber>
    </recommendedName>
</protein>
<dbReference type="GO" id="GO:0043709">
    <property type="term" value="P:cell adhesion involved in single-species biofilm formation"/>
    <property type="evidence" value="ECO:0007669"/>
    <property type="project" value="TreeGrafter"/>
</dbReference>
<dbReference type="Gene3D" id="3.30.70.270">
    <property type="match status" value="1"/>
</dbReference>
<accession>A0A0C9MXG2</accession>
<proteinExistence type="predicted"/>
<dbReference type="GO" id="GO:0005886">
    <property type="term" value="C:plasma membrane"/>
    <property type="evidence" value="ECO:0007669"/>
    <property type="project" value="TreeGrafter"/>
</dbReference>
<keyword evidence="3" id="KW-0812">Transmembrane</keyword>
<dbReference type="AlphaFoldDB" id="A0A0C9MXG2"/>
<evidence type="ECO:0000256" key="1">
    <source>
        <dbReference type="ARBA" id="ARBA00012528"/>
    </source>
</evidence>
<dbReference type="InterPro" id="IPR011623">
    <property type="entry name" value="7TMR_DISM_rcpt_extracell_dom1"/>
</dbReference>
<evidence type="ECO:0000259" key="4">
    <source>
        <dbReference type="PROSITE" id="PS50887"/>
    </source>
</evidence>
<evidence type="ECO:0000256" key="2">
    <source>
        <dbReference type="SAM" id="MobiDB-lite"/>
    </source>
</evidence>
<dbReference type="InterPro" id="IPR050469">
    <property type="entry name" value="Diguanylate_Cyclase"/>
</dbReference>
<dbReference type="InterPro" id="IPR029787">
    <property type="entry name" value="Nucleotide_cyclase"/>
</dbReference>
<dbReference type="SMART" id="SM00267">
    <property type="entry name" value="GGDEF"/>
    <property type="match status" value="1"/>
</dbReference>
<dbReference type="InterPro" id="IPR043128">
    <property type="entry name" value="Rev_trsase/Diguanyl_cyclase"/>
</dbReference>
<dbReference type="PANTHER" id="PTHR45138:SF24">
    <property type="entry name" value="DIGUANYLATE CYCLASE DGCC-RELATED"/>
    <property type="match status" value="1"/>
</dbReference>
<dbReference type="SUPFAM" id="SSF55073">
    <property type="entry name" value="Nucleotide cyclase"/>
    <property type="match status" value="1"/>
</dbReference>
<feature type="region of interest" description="Disordered" evidence="2">
    <location>
        <begin position="587"/>
        <end position="619"/>
    </location>
</feature>
<evidence type="ECO:0000256" key="3">
    <source>
        <dbReference type="SAM" id="Phobius"/>
    </source>
</evidence>
<feature type="domain" description="GGDEF" evidence="4">
    <location>
        <begin position="433"/>
        <end position="560"/>
    </location>
</feature>
<name>A0A0C9MXG2_SPHPI</name>
<keyword evidence="3" id="KW-0472">Membrane</keyword>
<evidence type="ECO:0000313" key="5">
    <source>
        <dbReference type="EMBL" id="GAN12069.1"/>
    </source>
</evidence>
<feature type="transmembrane region" description="Helical" evidence="3">
    <location>
        <begin position="213"/>
        <end position="235"/>
    </location>
</feature>
<organism evidence="5 6">
    <name type="scientific">Sphingomonas paucimobilis NBRC 13935</name>
    <dbReference type="NCBI Taxonomy" id="1219050"/>
    <lineage>
        <taxon>Bacteria</taxon>
        <taxon>Pseudomonadati</taxon>
        <taxon>Pseudomonadota</taxon>
        <taxon>Alphaproteobacteria</taxon>
        <taxon>Sphingomonadales</taxon>
        <taxon>Sphingomonadaceae</taxon>
        <taxon>Sphingomonas</taxon>
    </lineage>
</organism>
<dbReference type="PANTHER" id="PTHR45138">
    <property type="entry name" value="REGULATORY COMPONENTS OF SENSORY TRANSDUCTION SYSTEM"/>
    <property type="match status" value="1"/>
</dbReference>
<evidence type="ECO:0000313" key="6">
    <source>
        <dbReference type="Proteomes" id="UP000032025"/>
    </source>
</evidence>
<dbReference type="EC" id="2.7.7.65" evidence="1"/>
<dbReference type="NCBIfam" id="TIGR00254">
    <property type="entry name" value="GGDEF"/>
    <property type="match status" value="1"/>
</dbReference>
<dbReference type="InterPro" id="IPR000160">
    <property type="entry name" value="GGDEF_dom"/>
</dbReference>
<feature type="transmembrane region" description="Helical" evidence="3">
    <location>
        <begin position="182"/>
        <end position="201"/>
    </location>
</feature>
<feature type="transmembrane region" description="Helical" evidence="3">
    <location>
        <begin position="279"/>
        <end position="302"/>
    </location>
</feature>
<reference evidence="5 6" key="1">
    <citation type="submission" date="2014-08" db="EMBL/GenBank/DDBJ databases">
        <title>Whole genome shotgun sequence of Sphingomonas paucimobilis NBRC 13935.</title>
        <authorList>
            <person name="Hosoyama A."/>
            <person name="Hashimoto M."/>
            <person name="Hosoyama Y."/>
            <person name="Noguchi M."/>
            <person name="Uohara A."/>
            <person name="Ohji S."/>
            <person name="Katano-Makiyama Y."/>
            <person name="Ichikawa N."/>
            <person name="Kimura A."/>
            <person name="Yamazoe A."/>
            <person name="Fujita N."/>
        </authorList>
    </citation>
    <scope>NUCLEOTIDE SEQUENCE [LARGE SCALE GENOMIC DNA]</scope>
    <source>
        <strain evidence="5 6">NBRC 13935</strain>
    </source>
</reference>
<feature type="transmembrane region" description="Helical" evidence="3">
    <location>
        <begin position="308"/>
        <end position="327"/>
    </location>
</feature>